<comment type="subcellular location">
    <subcellularLocation>
        <location evidence="1">Membrane</location>
        <topology evidence="1">Multi-pass membrane protein</topology>
    </subcellularLocation>
</comment>
<evidence type="ECO:0000256" key="2">
    <source>
        <dbReference type="ARBA" id="ARBA00008974"/>
    </source>
</evidence>
<comment type="similarity">
    <text evidence="2 8">Belongs to the purine-cytosine permease (2.A.39) family.</text>
</comment>
<dbReference type="EMBL" id="JAPMSZ010000009">
    <property type="protein sequence ID" value="KAJ5091721.1"/>
    <property type="molecule type" value="Genomic_DNA"/>
</dbReference>
<dbReference type="Pfam" id="PF02133">
    <property type="entry name" value="Transp_cyt_pur"/>
    <property type="match status" value="1"/>
</dbReference>
<organism evidence="11 12">
    <name type="scientific">Penicillium alfredii</name>
    <dbReference type="NCBI Taxonomy" id="1506179"/>
    <lineage>
        <taxon>Eukaryota</taxon>
        <taxon>Fungi</taxon>
        <taxon>Dikarya</taxon>
        <taxon>Ascomycota</taxon>
        <taxon>Pezizomycotina</taxon>
        <taxon>Eurotiomycetes</taxon>
        <taxon>Eurotiomycetidae</taxon>
        <taxon>Eurotiales</taxon>
        <taxon>Aspergillaceae</taxon>
        <taxon>Penicillium</taxon>
    </lineage>
</organism>
<keyword evidence="12" id="KW-1185">Reference proteome</keyword>
<dbReference type="FunFam" id="1.10.4160.10:FF:000002">
    <property type="entry name" value="Purine-cytosine permease fcyB"/>
    <property type="match status" value="1"/>
</dbReference>
<feature type="transmembrane region" description="Helical" evidence="10">
    <location>
        <begin position="339"/>
        <end position="362"/>
    </location>
</feature>
<feature type="compositionally biased region" description="Basic and acidic residues" evidence="9">
    <location>
        <begin position="1"/>
        <end position="13"/>
    </location>
</feature>
<proteinExistence type="inferred from homology"/>
<sequence length="518" mass="56723">MRTDDVEKGHDSPSWKSVSQFELDNSSSHATSESEPEPKPAPASEPQSRYQRWAATMKGMETRGIEPVPVEERQAVTPSTSLHMLLMWFSMTLATNNIIVGSMGTLVLGLRFKDAVICAIFGNLLGALAVGYMSTWGPRSGNRTLIVARYFMGYYPSRVCCALNVFTNLGYSMVNSVVGGQILSKVSGGHLSVLVGIVIVAVSSWVMAMFGMKIFQVYERFAWLPQLMVLCIMVGSAASRFDLNIQSPASPERLNAKRITFFSLCLSIALAWAPLAADYYVYYPPHVKRWRTFLVTVLGAGQAMVITLLIGIGLGTVVASSPQYAARYGNTPGDLLMTAYDSLGTFGKFCAVINVLALVANNTPGAYSMGMNFQMLGTWFQKVPRPFFTTLTTAIYTACAMGGRNSLYEIFKGFLPLIGYWVIIWFVIVVEEDLLFRRRKGYDWSAWDDRSSLPMGIAASVAFLVGWAGAIVGMDQAYYAGPIAVFTGGSDLGLWLAAGFTTVAFPPLRALELWLIGR</sequence>
<feature type="compositionally biased region" description="Polar residues" evidence="9">
    <location>
        <begin position="14"/>
        <end position="31"/>
    </location>
</feature>
<evidence type="ECO:0000313" key="11">
    <source>
        <dbReference type="EMBL" id="KAJ5091721.1"/>
    </source>
</evidence>
<evidence type="ECO:0000256" key="10">
    <source>
        <dbReference type="SAM" id="Phobius"/>
    </source>
</evidence>
<dbReference type="RefSeq" id="XP_056509918.1">
    <property type="nucleotide sequence ID" value="XM_056657118.1"/>
</dbReference>
<dbReference type="GO" id="GO:0005886">
    <property type="term" value="C:plasma membrane"/>
    <property type="evidence" value="ECO:0007669"/>
    <property type="project" value="TreeGrafter"/>
</dbReference>
<dbReference type="Proteomes" id="UP001141434">
    <property type="component" value="Unassembled WGS sequence"/>
</dbReference>
<dbReference type="GO" id="GO:0015851">
    <property type="term" value="P:nucleobase transport"/>
    <property type="evidence" value="ECO:0007669"/>
    <property type="project" value="UniProtKB-ARBA"/>
</dbReference>
<gene>
    <name evidence="11" type="ORF">NUU61_006591</name>
</gene>
<dbReference type="PANTHER" id="PTHR31806:SF16">
    <property type="entry name" value="PURINE-CYTOSINE TRANSPORTER (EUROFUNG)"/>
    <property type="match status" value="1"/>
</dbReference>
<protein>
    <recommendedName>
        <fullName evidence="13">Purine-cytosine permease</fullName>
    </recommendedName>
</protein>
<name>A0A9W9F1E2_9EURO</name>
<reference evidence="11" key="2">
    <citation type="journal article" date="2023" name="IMA Fungus">
        <title>Comparative genomic study of the Penicillium genus elucidates a diverse pangenome and 15 lateral gene transfer events.</title>
        <authorList>
            <person name="Petersen C."/>
            <person name="Sorensen T."/>
            <person name="Nielsen M.R."/>
            <person name="Sondergaard T.E."/>
            <person name="Sorensen J.L."/>
            <person name="Fitzpatrick D.A."/>
            <person name="Frisvad J.C."/>
            <person name="Nielsen K.L."/>
        </authorList>
    </citation>
    <scope>NUCLEOTIDE SEQUENCE</scope>
    <source>
        <strain evidence="11">IBT 34128</strain>
    </source>
</reference>
<evidence type="ECO:0000256" key="8">
    <source>
        <dbReference type="PIRNR" id="PIRNR002744"/>
    </source>
</evidence>
<comment type="caution">
    <text evidence="11">The sequence shown here is derived from an EMBL/GenBank/DDBJ whole genome shotgun (WGS) entry which is preliminary data.</text>
</comment>
<dbReference type="OrthoDB" id="5428495at2759"/>
<evidence type="ECO:0000256" key="9">
    <source>
        <dbReference type="SAM" id="MobiDB-lite"/>
    </source>
</evidence>
<dbReference type="PANTHER" id="PTHR31806">
    <property type="entry name" value="PURINE-CYTOSINE PERMEASE FCY2-RELATED"/>
    <property type="match status" value="1"/>
</dbReference>
<dbReference type="InterPro" id="IPR001248">
    <property type="entry name" value="Pur-cyt_permease"/>
</dbReference>
<feature type="transmembrane region" description="Helical" evidence="10">
    <location>
        <begin position="410"/>
        <end position="430"/>
    </location>
</feature>
<keyword evidence="5 10" id="KW-0812">Transmembrane</keyword>
<dbReference type="GeneID" id="81396287"/>
<feature type="transmembrane region" description="Helical" evidence="10">
    <location>
        <begin position="115"/>
        <end position="134"/>
    </location>
</feature>
<accession>A0A9W9F1E2</accession>
<dbReference type="Gene3D" id="1.10.4160.10">
    <property type="entry name" value="Hydantoin permease"/>
    <property type="match status" value="1"/>
</dbReference>
<evidence type="ECO:0000256" key="1">
    <source>
        <dbReference type="ARBA" id="ARBA00004141"/>
    </source>
</evidence>
<feature type="transmembrane region" description="Helical" evidence="10">
    <location>
        <begin position="85"/>
        <end position="108"/>
    </location>
</feature>
<keyword evidence="3 8" id="KW-0813">Transport</keyword>
<evidence type="ECO:0000256" key="4">
    <source>
        <dbReference type="ARBA" id="ARBA00022553"/>
    </source>
</evidence>
<dbReference type="GO" id="GO:0022857">
    <property type="term" value="F:transmembrane transporter activity"/>
    <property type="evidence" value="ECO:0007669"/>
    <property type="project" value="InterPro"/>
</dbReference>
<keyword evidence="6 10" id="KW-1133">Transmembrane helix</keyword>
<feature type="transmembrane region" description="Helical" evidence="10">
    <location>
        <begin position="191"/>
        <end position="210"/>
    </location>
</feature>
<feature type="transmembrane region" description="Helical" evidence="10">
    <location>
        <begin position="259"/>
        <end position="281"/>
    </location>
</feature>
<evidence type="ECO:0000313" key="12">
    <source>
        <dbReference type="Proteomes" id="UP001141434"/>
    </source>
</evidence>
<dbReference type="AlphaFoldDB" id="A0A9W9F1E2"/>
<feature type="transmembrane region" description="Helical" evidence="10">
    <location>
        <begin position="293"/>
        <end position="319"/>
    </location>
</feature>
<evidence type="ECO:0000256" key="7">
    <source>
        <dbReference type="ARBA" id="ARBA00023136"/>
    </source>
</evidence>
<dbReference type="PIRSF" id="PIRSF002744">
    <property type="entry name" value="Pur-cyt_permease"/>
    <property type="match status" value="1"/>
</dbReference>
<evidence type="ECO:0000256" key="5">
    <source>
        <dbReference type="ARBA" id="ARBA00022692"/>
    </source>
</evidence>
<feature type="transmembrane region" description="Helical" evidence="10">
    <location>
        <begin position="222"/>
        <end position="239"/>
    </location>
</feature>
<feature type="transmembrane region" description="Helical" evidence="10">
    <location>
        <begin position="451"/>
        <end position="472"/>
    </location>
</feature>
<evidence type="ECO:0008006" key="13">
    <source>
        <dbReference type="Google" id="ProtNLM"/>
    </source>
</evidence>
<feature type="region of interest" description="Disordered" evidence="9">
    <location>
        <begin position="1"/>
        <end position="50"/>
    </location>
</feature>
<keyword evidence="7 8" id="KW-0472">Membrane</keyword>
<feature type="transmembrane region" description="Helical" evidence="10">
    <location>
        <begin position="383"/>
        <end position="404"/>
    </location>
</feature>
<dbReference type="GO" id="GO:0000329">
    <property type="term" value="C:fungal-type vacuole membrane"/>
    <property type="evidence" value="ECO:0007669"/>
    <property type="project" value="TreeGrafter"/>
</dbReference>
<reference evidence="11" key="1">
    <citation type="submission" date="2022-11" db="EMBL/GenBank/DDBJ databases">
        <authorList>
            <person name="Petersen C."/>
        </authorList>
    </citation>
    <scope>NUCLEOTIDE SEQUENCE</scope>
    <source>
        <strain evidence="11">IBT 34128</strain>
    </source>
</reference>
<evidence type="ECO:0000256" key="3">
    <source>
        <dbReference type="ARBA" id="ARBA00022448"/>
    </source>
</evidence>
<dbReference type="InterPro" id="IPR026030">
    <property type="entry name" value="Pur-cyt_permease_Fcy2/21/22"/>
</dbReference>
<evidence type="ECO:0000256" key="6">
    <source>
        <dbReference type="ARBA" id="ARBA00022989"/>
    </source>
</evidence>
<keyword evidence="4" id="KW-0597">Phosphoprotein</keyword>